<feature type="region of interest" description="Disordered" evidence="14">
    <location>
        <begin position="310"/>
        <end position="331"/>
    </location>
</feature>
<protein>
    <recommendedName>
        <fullName evidence="12">Cell cycle checkpoint control protein RAD9A</fullName>
        <ecNumber evidence="4">3.1.11.2</ecNumber>
    </recommendedName>
    <alternativeName>
        <fullName evidence="13">DNA repair exonuclease rad9 homolog A</fullName>
    </alternativeName>
</protein>
<dbReference type="OMA" id="PFQECES"/>
<organism evidence="15 16">
    <name type="scientific">Eptatretus burgeri</name>
    <name type="common">Inshore hagfish</name>
    <dbReference type="NCBI Taxonomy" id="7764"/>
    <lineage>
        <taxon>Eukaryota</taxon>
        <taxon>Metazoa</taxon>
        <taxon>Chordata</taxon>
        <taxon>Craniata</taxon>
        <taxon>Vertebrata</taxon>
        <taxon>Cyclostomata</taxon>
        <taxon>Myxini</taxon>
        <taxon>Myxiniformes</taxon>
        <taxon>Myxinidae</taxon>
        <taxon>Eptatretinae</taxon>
        <taxon>Eptatretus</taxon>
    </lineage>
</organism>
<comment type="subcellular location">
    <subcellularLocation>
        <location evidence="2">Nucleus</location>
    </subcellularLocation>
</comment>
<comment type="similarity">
    <text evidence="3">Belongs to the rad9 family.</text>
</comment>
<dbReference type="PANTHER" id="PTHR15237:SF0">
    <property type="entry name" value="CELL CYCLE CHECKPOINT CONTROL PROTEIN"/>
    <property type="match status" value="1"/>
</dbReference>
<keyword evidence="6" id="KW-0540">Nuclease</keyword>
<sequence length="331" mass="36529">MLYPLNTDHQARKQHVPFRKSLAVLSVFHSLVGIERSVDRCKIQLDLPACRLVFQLHCRYGIIKTHNLTFQDCESLQAMYSKSQCPNVFRAQAKLLIDSVIHFQMNQEEVTLGVTQTKVFLRNYLDGEVDVGRATLTGICLSPQEFEHFTAGVDTEVTFCLKELRGVLTFAEASNLSVSINFESAGRPIIFSVEDSILEATFILATLADAIDSQPRTLPSEHNPHSANKRSRHLQEILDEEMVSLDTSGMTISAVEAQNELPTGSTIPAPAWVRQSSTDEVTEPNQESEGAPPQKKFRSLFFAAMSKPSGVLGETISGQSVLAEDSGGESD</sequence>
<comment type="function">
    <text evidence="11">Component of the 9-1-1 cell-cycle checkpoint response complex that plays a major role in DNA repair. The 9-1-1 complex is recruited to DNA lesion upon damage by the RAD17-replication factor C (RFC) clamp loader complex. Acts then as a sliding clamp platform on DNA for several proteins involved in long-patch base excision repair (LP-BER). The 9-1-1 complex stimulates DNA polymerase beta (POLB) activity by increasing its affinity for the 3'-OH end of the primer-template and stabilizes POLB to those sites where LP-BER proceeds; endonuclease FEN1 cleavage activity on substrates with double, nick, or gap flaps of distinct sequences and lengths; and DNA ligase I (LIG1) on long-patch base excision repair substrates. The 9-1-1 complex is necessary for the recruitment of RHNO1 to sites of double-stranded breaks (DSB) occurring during the S phase. RAD9A possesses 3'-&gt;5' double stranded DNA exonuclease activity.</text>
</comment>
<keyword evidence="16" id="KW-1185">Reference proteome</keyword>
<dbReference type="PANTHER" id="PTHR15237">
    <property type="entry name" value="DNA REPAIR PROTEIN RAD9"/>
    <property type="match status" value="1"/>
</dbReference>
<dbReference type="GO" id="GO:0030896">
    <property type="term" value="C:checkpoint clamp complex"/>
    <property type="evidence" value="ECO:0007669"/>
    <property type="project" value="InterPro"/>
</dbReference>
<evidence type="ECO:0000256" key="7">
    <source>
        <dbReference type="ARBA" id="ARBA00022763"/>
    </source>
</evidence>
<feature type="compositionally biased region" description="Polar residues" evidence="14">
    <location>
        <begin position="274"/>
        <end position="288"/>
    </location>
</feature>
<evidence type="ECO:0000256" key="14">
    <source>
        <dbReference type="SAM" id="MobiDB-lite"/>
    </source>
</evidence>
<evidence type="ECO:0000256" key="2">
    <source>
        <dbReference type="ARBA" id="ARBA00004123"/>
    </source>
</evidence>
<evidence type="ECO:0000256" key="8">
    <source>
        <dbReference type="ARBA" id="ARBA00022801"/>
    </source>
</evidence>
<dbReference type="GeneTree" id="ENSGT00390000005767"/>
<keyword evidence="10" id="KW-0539">Nucleus</keyword>
<dbReference type="GO" id="GO:0006281">
    <property type="term" value="P:DNA repair"/>
    <property type="evidence" value="ECO:0007669"/>
    <property type="project" value="TreeGrafter"/>
</dbReference>
<dbReference type="AlphaFoldDB" id="A0A8C4Q8T7"/>
<accession>A0A8C4Q8T7</accession>
<name>A0A8C4Q8T7_EPTBU</name>
<dbReference type="Pfam" id="PF04139">
    <property type="entry name" value="Rad9"/>
    <property type="match status" value="1"/>
</dbReference>
<keyword evidence="5" id="KW-0597">Phosphoprotein</keyword>
<feature type="region of interest" description="Disordered" evidence="14">
    <location>
        <begin position="259"/>
        <end position="296"/>
    </location>
</feature>
<evidence type="ECO:0000256" key="10">
    <source>
        <dbReference type="ARBA" id="ARBA00023242"/>
    </source>
</evidence>
<evidence type="ECO:0000256" key="3">
    <source>
        <dbReference type="ARBA" id="ARBA00008494"/>
    </source>
</evidence>
<dbReference type="GO" id="GO:0008311">
    <property type="term" value="F:double-stranded DNA 3'-5' DNA exonuclease activity"/>
    <property type="evidence" value="ECO:0007669"/>
    <property type="project" value="UniProtKB-EC"/>
</dbReference>
<evidence type="ECO:0000256" key="13">
    <source>
        <dbReference type="ARBA" id="ARBA00079896"/>
    </source>
</evidence>
<dbReference type="Proteomes" id="UP000694388">
    <property type="component" value="Unplaced"/>
</dbReference>
<evidence type="ECO:0000256" key="4">
    <source>
        <dbReference type="ARBA" id="ARBA00012115"/>
    </source>
</evidence>
<evidence type="ECO:0000256" key="11">
    <source>
        <dbReference type="ARBA" id="ARBA00059283"/>
    </source>
</evidence>
<keyword evidence="9" id="KW-0269">Exonuclease</keyword>
<comment type="catalytic activity">
    <reaction evidence="1">
        <text>Exonucleolytic cleavage in the 3'- to 5'-direction to yield nucleoside 5'-phosphates.</text>
        <dbReference type="EC" id="3.1.11.2"/>
    </reaction>
</comment>
<evidence type="ECO:0000256" key="12">
    <source>
        <dbReference type="ARBA" id="ARBA00069752"/>
    </source>
</evidence>
<dbReference type="GO" id="GO:0071479">
    <property type="term" value="P:cellular response to ionizing radiation"/>
    <property type="evidence" value="ECO:0007669"/>
    <property type="project" value="TreeGrafter"/>
</dbReference>
<reference evidence="15" key="2">
    <citation type="submission" date="2025-09" db="UniProtKB">
        <authorList>
            <consortium name="Ensembl"/>
        </authorList>
    </citation>
    <scope>IDENTIFICATION</scope>
</reference>
<evidence type="ECO:0000256" key="5">
    <source>
        <dbReference type="ARBA" id="ARBA00022553"/>
    </source>
</evidence>
<reference evidence="15" key="1">
    <citation type="submission" date="2025-08" db="UniProtKB">
        <authorList>
            <consortium name="Ensembl"/>
        </authorList>
    </citation>
    <scope>IDENTIFICATION</scope>
</reference>
<evidence type="ECO:0000256" key="1">
    <source>
        <dbReference type="ARBA" id="ARBA00000493"/>
    </source>
</evidence>
<keyword evidence="8" id="KW-0378">Hydrolase</keyword>
<dbReference type="InterPro" id="IPR007268">
    <property type="entry name" value="Rad9/Ddc1"/>
</dbReference>
<evidence type="ECO:0000256" key="6">
    <source>
        <dbReference type="ARBA" id="ARBA00022722"/>
    </source>
</evidence>
<dbReference type="EC" id="3.1.11.2" evidence="4"/>
<evidence type="ECO:0000256" key="9">
    <source>
        <dbReference type="ARBA" id="ARBA00022839"/>
    </source>
</evidence>
<dbReference type="FunFam" id="3.70.10.10:FF:000005">
    <property type="entry name" value="Cell cycle checkpoint control protein"/>
    <property type="match status" value="1"/>
</dbReference>
<keyword evidence="7" id="KW-0227">DNA damage</keyword>
<dbReference type="Gene3D" id="3.70.10.10">
    <property type="match status" value="1"/>
</dbReference>
<dbReference type="GO" id="GO:0000076">
    <property type="term" value="P:DNA replication checkpoint signaling"/>
    <property type="evidence" value="ECO:0007669"/>
    <property type="project" value="TreeGrafter"/>
</dbReference>
<evidence type="ECO:0000313" key="15">
    <source>
        <dbReference type="Ensembl" id="ENSEBUP00000011798.1"/>
    </source>
</evidence>
<dbReference type="Ensembl" id="ENSEBUT00000012374.1">
    <property type="protein sequence ID" value="ENSEBUP00000011798.1"/>
    <property type="gene ID" value="ENSEBUG00000007552.1"/>
</dbReference>
<dbReference type="GO" id="GO:0031573">
    <property type="term" value="P:mitotic intra-S DNA damage checkpoint signaling"/>
    <property type="evidence" value="ECO:0007669"/>
    <property type="project" value="TreeGrafter"/>
</dbReference>
<proteinExistence type="inferred from homology"/>
<evidence type="ECO:0000313" key="16">
    <source>
        <dbReference type="Proteomes" id="UP000694388"/>
    </source>
</evidence>